<gene>
    <name evidence="2" type="ordered locus">HTH_1732</name>
</gene>
<keyword evidence="1" id="KW-1133">Transmembrane helix</keyword>
<keyword evidence="3" id="KW-1185">Reference proteome</keyword>
<name>D3DK25_HYDTT</name>
<feature type="transmembrane region" description="Helical" evidence="1">
    <location>
        <begin position="6"/>
        <end position="29"/>
    </location>
</feature>
<evidence type="ECO:0000256" key="1">
    <source>
        <dbReference type="SAM" id="Phobius"/>
    </source>
</evidence>
<dbReference type="KEGG" id="hte:Hydth_1715"/>
<evidence type="ECO:0000313" key="2">
    <source>
        <dbReference type="EMBL" id="BAI70177.1"/>
    </source>
</evidence>
<keyword evidence="1" id="KW-0472">Membrane</keyword>
<feature type="transmembrane region" description="Helical" evidence="1">
    <location>
        <begin position="123"/>
        <end position="144"/>
    </location>
</feature>
<feature type="transmembrane region" description="Helical" evidence="1">
    <location>
        <begin position="94"/>
        <end position="111"/>
    </location>
</feature>
<feature type="transmembrane region" description="Helical" evidence="1">
    <location>
        <begin position="50"/>
        <end position="74"/>
    </location>
</feature>
<evidence type="ECO:0008006" key="4">
    <source>
        <dbReference type="Google" id="ProtNLM"/>
    </source>
</evidence>
<accession>D3DK25</accession>
<protein>
    <recommendedName>
        <fullName evidence="4">Copper resistance protein D domain-containing protein</fullName>
    </recommendedName>
</protein>
<reference evidence="2 3" key="1">
    <citation type="journal article" date="2010" name="J. Bacteriol.">
        <title>Complete genome sequence of the thermophilic, obligately chemolithoautotrophic hydrogen-oxidizing bacterium Hydrogenobacter thermophilus TK-6.</title>
        <authorList>
            <person name="Arai H."/>
            <person name="Kanbe H."/>
            <person name="Ishii M."/>
            <person name="Igarashi Y."/>
        </authorList>
    </citation>
    <scope>NUCLEOTIDE SEQUENCE [LARGE SCALE GENOMIC DNA]</scope>
    <source>
        <strain evidence="3">DSM 6534 / IAM 12695 / TK-6 [Tokyo]</strain>
    </source>
</reference>
<organism evidence="2 3">
    <name type="scientific">Hydrogenobacter thermophilus (strain DSM 6534 / IAM 12695 / TK-6)</name>
    <dbReference type="NCBI Taxonomy" id="608538"/>
    <lineage>
        <taxon>Bacteria</taxon>
        <taxon>Pseudomonadati</taxon>
        <taxon>Aquificota</taxon>
        <taxon>Aquificia</taxon>
        <taxon>Aquificales</taxon>
        <taxon>Aquificaceae</taxon>
        <taxon>Hydrogenobacter</taxon>
    </lineage>
</organism>
<evidence type="ECO:0000313" key="3">
    <source>
        <dbReference type="Proteomes" id="UP000002574"/>
    </source>
</evidence>
<sequence length="150" mass="17237">MGIKEFMLFLHIIFASFWVGGMIFLVLVLSPFVRKLPIRDQAFQEVGRRFSFYGTLLTLLGLFITGLFNIHYILGFPNLFNFSNQYTLTLWHKIGLFLIVVVVSLVHDLYFGKRALESGFYRIMARILGFVNLILGLAIVYFAVVLRFGG</sequence>
<dbReference type="GO" id="GO:0016020">
    <property type="term" value="C:membrane"/>
    <property type="evidence" value="ECO:0007669"/>
    <property type="project" value="UniProtKB-SubCell"/>
</dbReference>
<dbReference type="TCDB" id="9.B.62.5.1">
    <property type="family name" value="the copper resistance (copd) family"/>
</dbReference>
<dbReference type="EMBL" id="AP011112">
    <property type="protein sequence ID" value="BAI70177.1"/>
    <property type="molecule type" value="Genomic_DNA"/>
</dbReference>
<dbReference type="Proteomes" id="UP000002574">
    <property type="component" value="Chromosome"/>
</dbReference>
<dbReference type="eggNOG" id="COG1276">
    <property type="taxonomic scope" value="Bacteria"/>
</dbReference>
<proteinExistence type="predicted"/>
<dbReference type="AlphaFoldDB" id="D3DK25"/>
<dbReference type="OrthoDB" id="14179at2"/>
<dbReference type="RefSeq" id="WP_012964357.1">
    <property type="nucleotide sequence ID" value="NC_013799.1"/>
</dbReference>
<keyword evidence="1" id="KW-0812">Transmembrane</keyword>
<dbReference type="KEGG" id="hth:HTH_1732"/>